<evidence type="ECO:0000256" key="2">
    <source>
        <dbReference type="ARBA" id="ARBA00016337"/>
    </source>
</evidence>
<feature type="binding site" evidence="11">
    <location>
        <position position="270"/>
    </location>
    <ligand>
        <name>Mg(2+)</name>
        <dbReference type="ChEBI" id="CHEBI:18420"/>
    </ligand>
</feature>
<comment type="catalytic activity">
    <reaction evidence="9 10">
        <text>L-threonyl-[protein] + FAD = FMN-L-threonyl-[protein] + AMP + H(+)</text>
        <dbReference type="Rhea" id="RHEA:36847"/>
        <dbReference type="Rhea" id="RHEA-COMP:11060"/>
        <dbReference type="Rhea" id="RHEA-COMP:11061"/>
        <dbReference type="ChEBI" id="CHEBI:15378"/>
        <dbReference type="ChEBI" id="CHEBI:30013"/>
        <dbReference type="ChEBI" id="CHEBI:57692"/>
        <dbReference type="ChEBI" id="CHEBI:74257"/>
        <dbReference type="ChEBI" id="CHEBI:456215"/>
        <dbReference type="EC" id="2.7.1.180"/>
    </reaction>
</comment>
<organism evidence="12 13">
    <name type="scientific">Aliiroseovarius sediminilitoris</name>
    <dbReference type="NCBI Taxonomy" id="1173584"/>
    <lineage>
        <taxon>Bacteria</taxon>
        <taxon>Pseudomonadati</taxon>
        <taxon>Pseudomonadota</taxon>
        <taxon>Alphaproteobacteria</taxon>
        <taxon>Rhodobacterales</taxon>
        <taxon>Paracoccaceae</taxon>
        <taxon>Aliiroseovarius</taxon>
    </lineage>
</organism>
<dbReference type="EMBL" id="FOJB01000001">
    <property type="protein sequence ID" value="SEW27396.1"/>
    <property type="molecule type" value="Genomic_DNA"/>
</dbReference>
<evidence type="ECO:0000256" key="4">
    <source>
        <dbReference type="ARBA" id="ARBA00022679"/>
    </source>
</evidence>
<gene>
    <name evidence="12" type="ORF">SAMN05444851_2630</name>
</gene>
<keyword evidence="7 10" id="KW-0460">Magnesium</keyword>
<dbReference type="Pfam" id="PF02424">
    <property type="entry name" value="ApbE"/>
    <property type="match status" value="1"/>
</dbReference>
<feature type="binding site" evidence="11">
    <location>
        <position position="156"/>
    </location>
    <ligand>
        <name>Mg(2+)</name>
        <dbReference type="ChEBI" id="CHEBI:18420"/>
    </ligand>
</feature>
<evidence type="ECO:0000256" key="10">
    <source>
        <dbReference type="PIRNR" id="PIRNR006268"/>
    </source>
</evidence>
<dbReference type="STRING" id="1173584.SAMN05444851_2630"/>
<dbReference type="SUPFAM" id="SSF143631">
    <property type="entry name" value="ApbE-like"/>
    <property type="match status" value="1"/>
</dbReference>
<evidence type="ECO:0000256" key="5">
    <source>
        <dbReference type="ARBA" id="ARBA00022723"/>
    </source>
</evidence>
<dbReference type="RefSeq" id="WP_091431191.1">
    <property type="nucleotide sequence ID" value="NZ_FOJB01000001.1"/>
</dbReference>
<evidence type="ECO:0000313" key="12">
    <source>
        <dbReference type="EMBL" id="SEW27396.1"/>
    </source>
</evidence>
<comment type="cofactor">
    <cofactor evidence="11">
        <name>Mg(2+)</name>
        <dbReference type="ChEBI" id="CHEBI:18420"/>
    </cofactor>
    <cofactor evidence="11">
        <name>Mn(2+)</name>
        <dbReference type="ChEBI" id="CHEBI:29035"/>
    </cofactor>
    <text evidence="11">Magnesium. Can also use manganese.</text>
</comment>
<dbReference type="InterPro" id="IPR003374">
    <property type="entry name" value="ApbE-like_sf"/>
</dbReference>
<evidence type="ECO:0000256" key="9">
    <source>
        <dbReference type="ARBA" id="ARBA00048540"/>
    </source>
</evidence>
<keyword evidence="3 10" id="KW-0285">Flavoprotein</keyword>
<dbReference type="PIRSF" id="PIRSF006268">
    <property type="entry name" value="ApbE"/>
    <property type="match status" value="1"/>
</dbReference>
<evidence type="ECO:0000256" key="1">
    <source>
        <dbReference type="ARBA" id="ARBA00011955"/>
    </source>
</evidence>
<keyword evidence="6 10" id="KW-0274">FAD</keyword>
<dbReference type="AlphaFoldDB" id="A0A1I0QKD2"/>
<proteinExistence type="inferred from homology"/>
<keyword evidence="12" id="KW-0449">Lipoprotein</keyword>
<dbReference type="InterPro" id="IPR024932">
    <property type="entry name" value="ApbE"/>
</dbReference>
<comment type="similarity">
    <text evidence="10">Belongs to the ApbE family.</text>
</comment>
<evidence type="ECO:0000256" key="8">
    <source>
        <dbReference type="ARBA" id="ARBA00031306"/>
    </source>
</evidence>
<dbReference type="OrthoDB" id="9778595at2"/>
<evidence type="ECO:0000313" key="13">
    <source>
        <dbReference type="Proteomes" id="UP000199650"/>
    </source>
</evidence>
<evidence type="ECO:0000256" key="7">
    <source>
        <dbReference type="ARBA" id="ARBA00022842"/>
    </source>
</evidence>
<dbReference type="PANTHER" id="PTHR30040">
    <property type="entry name" value="THIAMINE BIOSYNTHESIS LIPOPROTEIN APBE"/>
    <property type="match status" value="1"/>
</dbReference>
<dbReference type="Gene3D" id="3.10.520.10">
    <property type="entry name" value="ApbE-like domains"/>
    <property type="match status" value="1"/>
</dbReference>
<dbReference type="EC" id="2.7.1.180" evidence="1 10"/>
<keyword evidence="5 10" id="KW-0479">Metal-binding</keyword>
<name>A0A1I0QKD2_9RHOB</name>
<evidence type="ECO:0000256" key="3">
    <source>
        <dbReference type="ARBA" id="ARBA00022630"/>
    </source>
</evidence>
<dbReference type="GO" id="GO:0046872">
    <property type="term" value="F:metal ion binding"/>
    <property type="evidence" value="ECO:0007669"/>
    <property type="project" value="UniProtKB-UniRule"/>
</dbReference>
<evidence type="ECO:0000256" key="6">
    <source>
        <dbReference type="ARBA" id="ARBA00022827"/>
    </source>
</evidence>
<keyword evidence="4 10" id="KW-0808">Transferase</keyword>
<evidence type="ECO:0000256" key="11">
    <source>
        <dbReference type="PIRSR" id="PIRSR006268-2"/>
    </source>
</evidence>
<dbReference type="Proteomes" id="UP000199650">
    <property type="component" value="Unassembled WGS sequence"/>
</dbReference>
<keyword evidence="13" id="KW-1185">Reference proteome</keyword>
<sequence length="330" mass="35570">MTKIPTDLVRHALNGPTMGTRWSALFHTPAGADLEPIRAAFTESVDLVDRQMSTWKPESDLMRLNGAPVGTWVSVPPELMEVLAKGLEIGRLSNGAFDIGMGDVVTAWGFGPQKANPKAIRTTLGKARSPTHEVLLLDPDTMKARKLAPLTLDLSGIAKGYAVDRMIAVLGRFEITNALVGLDGEMRASGERPDGQAWTVAIERPDYETRTPLSIIELTDAAVATSGDYRHWIEAGRKRFSHTMDPARSGPLTGAPASVTVLAKTCMEADAWATALMVSGQQKSEIWAKEFGLTAVFVHRDGDTLRQAHVGGSHKGGAAEVCHTRQVGLR</sequence>
<protein>
    <recommendedName>
        <fullName evidence="2 10">FAD:protein FMN transferase</fullName>
        <ecNumber evidence="1 10">2.7.1.180</ecNumber>
    </recommendedName>
    <alternativeName>
        <fullName evidence="8 10">Flavin transferase</fullName>
    </alternativeName>
</protein>
<dbReference type="GO" id="GO:0016740">
    <property type="term" value="F:transferase activity"/>
    <property type="evidence" value="ECO:0007669"/>
    <property type="project" value="UniProtKB-UniRule"/>
</dbReference>
<dbReference type="PANTHER" id="PTHR30040:SF2">
    <property type="entry name" value="FAD:PROTEIN FMN TRANSFERASE"/>
    <property type="match status" value="1"/>
</dbReference>
<accession>A0A1I0QKD2</accession>
<feature type="binding site" evidence="11">
    <location>
        <position position="274"/>
    </location>
    <ligand>
        <name>Mg(2+)</name>
        <dbReference type="ChEBI" id="CHEBI:18420"/>
    </ligand>
</feature>
<reference evidence="12 13" key="1">
    <citation type="submission" date="2016-10" db="EMBL/GenBank/DDBJ databases">
        <authorList>
            <person name="de Groot N.N."/>
        </authorList>
    </citation>
    <scope>NUCLEOTIDE SEQUENCE [LARGE SCALE GENOMIC DNA]</scope>
    <source>
        <strain evidence="12 13">DSM 29439</strain>
    </source>
</reference>